<dbReference type="EMBL" id="BJWG01000005">
    <property type="protein sequence ID" value="GEL94877.1"/>
    <property type="molecule type" value="Genomic_DNA"/>
</dbReference>
<dbReference type="Gene3D" id="3.90.220.20">
    <property type="entry name" value="DNA methylase specificity domains"/>
    <property type="match status" value="2"/>
</dbReference>
<comment type="caution">
    <text evidence="5">The sequence shown here is derived from an EMBL/GenBank/DDBJ whole genome shotgun (WGS) entry which is preliminary data.</text>
</comment>
<dbReference type="RefSeq" id="WP_146842533.1">
    <property type="nucleotide sequence ID" value="NZ_BJWG01000005.1"/>
</dbReference>
<organism evidence="5 6">
    <name type="scientific">Cellulomonas composti</name>
    <dbReference type="NCBI Taxonomy" id="266130"/>
    <lineage>
        <taxon>Bacteria</taxon>
        <taxon>Bacillati</taxon>
        <taxon>Actinomycetota</taxon>
        <taxon>Actinomycetes</taxon>
        <taxon>Micrococcales</taxon>
        <taxon>Cellulomonadaceae</taxon>
        <taxon>Cellulomonas</taxon>
    </lineage>
</organism>
<feature type="domain" description="Type I restriction modification DNA specificity" evidence="4">
    <location>
        <begin position="188"/>
        <end position="315"/>
    </location>
</feature>
<dbReference type="InterPro" id="IPR052021">
    <property type="entry name" value="Type-I_RS_S_subunit"/>
</dbReference>
<keyword evidence="6" id="KW-1185">Reference proteome</keyword>
<sequence length="368" mass="40388">MSVLGDYAEITASQVAPSRMGADPVSIFSIPGYDNARTPETMLPSKIGSGKSKVGSPCVLLSKLNPRIPRIWLLRHPDEQTYCSPEFLQIVPNGPGLDLRYLYYLMWSNVTKIQEAVTGTTGSHQRVSKEDVLRLPLAMPPLTEQRAIAATLGAIDDKIESNQRVTTMLMKLARALLDSSVSGEARRVPIGDIAEFHNRRRIPLSSKEREARVGDIPYYGATGIFGYVDEALFDEVLVLVGEDGSVVREDGGPVLQYIWGKAWINNHAHPLTGRGISDELLFLALDRSDIRPIVTGAVQAKVSMGNLKSVVVELPTGTAFRTLEQHLATLFALYRSRADETARLIRVRDTLLPELLAGRIHVPAEAVA</sequence>
<dbReference type="OrthoDB" id="3197085at2"/>
<dbReference type="SUPFAM" id="SSF116734">
    <property type="entry name" value="DNA methylase specificity domain"/>
    <property type="match status" value="2"/>
</dbReference>
<proteinExistence type="inferred from homology"/>
<gene>
    <name evidence="5" type="ORF">CCO02nite_15350</name>
</gene>
<dbReference type="GO" id="GO:0009307">
    <property type="term" value="P:DNA restriction-modification system"/>
    <property type="evidence" value="ECO:0007669"/>
    <property type="project" value="UniProtKB-KW"/>
</dbReference>
<reference evidence="5 6" key="1">
    <citation type="submission" date="2019-07" db="EMBL/GenBank/DDBJ databases">
        <title>Whole genome shotgun sequence of Cellulomonas composti NBRC 100758.</title>
        <authorList>
            <person name="Hosoyama A."/>
            <person name="Uohara A."/>
            <person name="Ohji S."/>
            <person name="Ichikawa N."/>
        </authorList>
    </citation>
    <scope>NUCLEOTIDE SEQUENCE [LARGE SCALE GENOMIC DNA]</scope>
    <source>
        <strain evidence="5 6">NBRC 100758</strain>
    </source>
</reference>
<name>A0A511JA53_9CELL</name>
<evidence type="ECO:0000313" key="5">
    <source>
        <dbReference type="EMBL" id="GEL94877.1"/>
    </source>
</evidence>
<protein>
    <recommendedName>
        <fullName evidence="4">Type I restriction modification DNA specificity domain-containing protein</fullName>
    </recommendedName>
</protein>
<dbReference type="Pfam" id="PF01420">
    <property type="entry name" value="Methylase_S"/>
    <property type="match status" value="2"/>
</dbReference>
<keyword evidence="2" id="KW-0680">Restriction system</keyword>
<evidence type="ECO:0000256" key="2">
    <source>
        <dbReference type="ARBA" id="ARBA00022747"/>
    </source>
</evidence>
<keyword evidence="3" id="KW-0238">DNA-binding</keyword>
<evidence type="ECO:0000256" key="3">
    <source>
        <dbReference type="ARBA" id="ARBA00023125"/>
    </source>
</evidence>
<accession>A0A511JA53</accession>
<comment type="similarity">
    <text evidence="1">Belongs to the type-I restriction system S methylase family.</text>
</comment>
<feature type="domain" description="Type I restriction modification DNA specificity" evidence="4">
    <location>
        <begin position="81"/>
        <end position="164"/>
    </location>
</feature>
<dbReference type="CDD" id="cd17262">
    <property type="entry name" value="RMtype1_S_Aco12261I-TRD2-CR2"/>
    <property type="match status" value="1"/>
</dbReference>
<evidence type="ECO:0000256" key="1">
    <source>
        <dbReference type="ARBA" id="ARBA00010923"/>
    </source>
</evidence>
<dbReference type="InterPro" id="IPR044946">
    <property type="entry name" value="Restrct_endonuc_typeI_TRD_sf"/>
</dbReference>
<dbReference type="GO" id="GO:0003677">
    <property type="term" value="F:DNA binding"/>
    <property type="evidence" value="ECO:0007669"/>
    <property type="project" value="UniProtKB-KW"/>
</dbReference>
<dbReference type="Proteomes" id="UP000321720">
    <property type="component" value="Unassembled WGS sequence"/>
</dbReference>
<evidence type="ECO:0000313" key="6">
    <source>
        <dbReference type="Proteomes" id="UP000321720"/>
    </source>
</evidence>
<dbReference type="AlphaFoldDB" id="A0A511JA53"/>
<dbReference type="InterPro" id="IPR000055">
    <property type="entry name" value="Restrct_endonuc_typeI_TRD"/>
</dbReference>
<dbReference type="PANTHER" id="PTHR30408:SF13">
    <property type="entry name" value="TYPE I RESTRICTION ENZYME HINDI SPECIFICITY SUBUNIT"/>
    <property type="match status" value="1"/>
</dbReference>
<evidence type="ECO:0000259" key="4">
    <source>
        <dbReference type="Pfam" id="PF01420"/>
    </source>
</evidence>
<dbReference type="PANTHER" id="PTHR30408">
    <property type="entry name" value="TYPE-1 RESTRICTION ENZYME ECOKI SPECIFICITY PROTEIN"/>
    <property type="match status" value="1"/>
</dbReference>